<organism evidence="4 5">
    <name type="scientific">Brockia lithotrophica</name>
    <dbReference type="NCBI Taxonomy" id="933949"/>
    <lineage>
        <taxon>Bacteria</taxon>
        <taxon>Bacillati</taxon>
        <taxon>Bacillota</taxon>
        <taxon>Bacilli</taxon>
        <taxon>Bacillales</taxon>
        <taxon>Bacillales Family X. Incertae Sedis</taxon>
        <taxon>Brockia</taxon>
    </lineage>
</organism>
<proteinExistence type="inferred from homology"/>
<dbReference type="InterPro" id="IPR000307">
    <property type="entry name" value="Ribosomal_bS16"/>
</dbReference>
<evidence type="ECO:0000313" key="5">
    <source>
        <dbReference type="Proteomes" id="UP000267019"/>
    </source>
</evidence>
<dbReference type="AlphaFoldDB" id="A0A660KWR6"/>
<gene>
    <name evidence="3" type="primary">rpsP</name>
    <name evidence="4" type="ORF">C7438_1346</name>
</gene>
<dbReference type="Gene3D" id="3.30.1320.10">
    <property type="match status" value="1"/>
</dbReference>
<dbReference type="OrthoDB" id="9807878at2"/>
<evidence type="ECO:0000256" key="2">
    <source>
        <dbReference type="ARBA" id="ARBA00023274"/>
    </source>
</evidence>
<evidence type="ECO:0000256" key="1">
    <source>
        <dbReference type="ARBA" id="ARBA00022980"/>
    </source>
</evidence>
<reference evidence="4 5" key="1">
    <citation type="submission" date="2018-10" db="EMBL/GenBank/DDBJ databases">
        <title>Genomic Encyclopedia of Type Strains, Phase IV (KMG-IV): sequencing the most valuable type-strain genomes for metagenomic binning, comparative biology and taxonomic classification.</title>
        <authorList>
            <person name="Goeker M."/>
        </authorList>
    </citation>
    <scope>NUCLEOTIDE SEQUENCE [LARGE SCALE GENOMIC DNA]</scope>
    <source>
        <strain evidence="4 5">DSM 22653</strain>
    </source>
</reference>
<dbReference type="RefSeq" id="WP_121444591.1">
    <property type="nucleotide sequence ID" value="NZ_RBIJ01000004.1"/>
</dbReference>
<dbReference type="InterPro" id="IPR023803">
    <property type="entry name" value="Ribosomal_bS16_dom_sf"/>
</dbReference>
<dbReference type="HAMAP" id="MF_00385">
    <property type="entry name" value="Ribosomal_bS16"/>
    <property type="match status" value="1"/>
</dbReference>
<dbReference type="PANTHER" id="PTHR12919:SF20">
    <property type="entry name" value="SMALL RIBOSOMAL SUBUNIT PROTEIN BS16M"/>
    <property type="match status" value="1"/>
</dbReference>
<dbReference type="SUPFAM" id="SSF54565">
    <property type="entry name" value="Ribosomal protein S16"/>
    <property type="match status" value="1"/>
</dbReference>
<dbReference type="Proteomes" id="UP000267019">
    <property type="component" value="Unassembled WGS sequence"/>
</dbReference>
<dbReference type="GO" id="GO:0015935">
    <property type="term" value="C:small ribosomal subunit"/>
    <property type="evidence" value="ECO:0007669"/>
    <property type="project" value="TreeGrafter"/>
</dbReference>
<name>A0A660KWR6_9BACL</name>
<comment type="caution">
    <text evidence="4">The sequence shown here is derived from an EMBL/GenBank/DDBJ whole genome shotgun (WGS) entry which is preliminary data.</text>
</comment>
<dbReference type="Pfam" id="PF00886">
    <property type="entry name" value="Ribosomal_S16"/>
    <property type="match status" value="1"/>
</dbReference>
<dbReference type="GO" id="GO:0006412">
    <property type="term" value="P:translation"/>
    <property type="evidence" value="ECO:0007669"/>
    <property type="project" value="UniProtKB-UniRule"/>
</dbReference>
<evidence type="ECO:0000313" key="4">
    <source>
        <dbReference type="EMBL" id="RKQ84168.1"/>
    </source>
</evidence>
<keyword evidence="1 3" id="KW-0689">Ribosomal protein</keyword>
<dbReference type="EMBL" id="RBIJ01000004">
    <property type="protein sequence ID" value="RKQ84168.1"/>
    <property type="molecule type" value="Genomic_DNA"/>
</dbReference>
<protein>
    <recommendedName>
        <fullName evidence="3">Small ribosomal subunit protein bS16</fullName>
    </recommendedName>
</protein>
<dbReference type="GO" id="GO:0005737">
    <property type="term" value="C:cytoplasm"/>
    <property type="evidence" value="ECO:0007669"/>
    <property type="project" value="UniProtKB-ARBA"/>
</dbReference>
<sequence>MLKIRLRRMGRKKRPFYRVVVSEASSPRDGRFVEEIGIYDPLTEPETVRIDVERALYWLEHGAQPTETARSLLRKAGVLKAYHERRKARKAEVRGTQG</sequence>
<dbReference type="NCBIfam" id="TIGR00002">
    <property type="entry name" value="S16"/>
    <property type="match status" value="1"/>
</dbReference>
<evidence type="ECO:0000256" key="3">
    <source>
        <dbReference type="HAMAP-Rule" id="MF_00385"/>
    </source>
</evidence>
<keyword evidence="2 3" id="KW-0687">Ribonucleoprotein</keyword>
<dbReference type="PANTHER" id="PTHR12919">
    <property type="entry name" value="30S RIBOSOMAL PROTEIN S16"/>
    <property type="match status" value="1"/>
</dbReference>
<keyword evidence="5" id="KW-1185">Reference proteome</keyword>
<comment type="similarity">
    <text evidence="3">Belongs to the bacterial ribosomal protein bS16 family.</text>
</comment>
<accession>A0A660KWR6</accession>
<dbReference type="GO" id="GO:0003735">
    <property type="term" value="F:structural constituent of ribosome"/>
    <property type="evidence" value="ECO:0007669"/>
    <property type="project" value="InterPro"/>
</dbReference>